<comment type="subcellular location">
    <subcellularLocation>
        <location evidence="1">Membrane</location>
        <topology evidence="1">Multi-pass membrane protein</topology>
    </subcellularLocation>
</comment>
<evidence type="ECO:0000256" key="10">
    <source>
        <dbReference type="SAM" id="Phobius"/>
    </source>
</evidence>
<dbReference type="Pfam" id="PF01595">
    <property type="entry name" value="CNNM"/>
    <property type="match status" value="1"/>
</dbReference>
<evidence type="ECO:0000256" key="2">
    <source>
        <dbReference type="ARBA" id="ARBA00006337"/>
    </source>
</evidence>
<dbReference type="PANTHER" id="PTHR22777:SF17">
    <property type="entry name" value="UPF0053 PROTEIN SLL0260"/>
    <property type="match status" value="1"/>
</dbReference>
<evidence type="ECO:0000256" key="5">
    <source>
        <dbReference type="ARBA" id="ARBA00022989"/>
    </source>
</evidence>
<keyword evidence="4" id="KW-0677">Repeat</keyword>
<dbReference type="EMBL" id="NXIB02000058">
    <property type="protein sequence ID" value="PHX55266.1"/>
    <property type="molecule type" value="Genomic_DNA"/>
</dbReference>
<evidence type="ECO:0000256" key="3">
    <source>
        <dbReference type="ARBA" id="ARBA00022692"/>
    </source>
</evidence>
<evidence type="ECO:0000313" key="14">
    <source>
        <dbReference type="Proteomes" id="UP000226442"/>
    </source>
</evidence>
<evidence type="ECO:0000256" key="7">
    <source>
        <dbReference type="ARBA" id="ARBA00023136"/>
    </source>
</evidence>
<protein>
    <submittedName>
        <fullName evidence="13">HlyC/CorC family transporter</fullName>
    </submittedName>
</protein>
<evidence type="ECO:0000259" key="11">
    <source>
        <dbReference type="PROSITE" id="PS51371"/>
    </source>
</evidence>
<proteinExistence type="inferred from homology"/>
<dbReference type="PROSITE" id="PS51371">
    <property type="entry name" value="CBS"/>
    <property type="match status" value="2"/>
</dbReference>
<dbReference type="FunFam" id="3.30.465.10:FF:000023">
    <property type="entry name" value="Magnesium and cobalt transporter"/>
    <property type="match status" value="1"/>
</dbReference>
<keyword evidence="6 8" id="KW-0129">CBS domain</keyword>
<keyword evidence="5 9" id="KW-1133">Transmembrane helix</keyword>
<feature type="transmembrane region" description="Helical" evidence="10">
    <location>
        <begin position="98"/>
        <end position="119"/>
    </location>
</feature>
<dbReference type="PANTHER" id="PTHR22777">
    <property type="entry name" value="HEMOLYSIN-RELATED"/>
    <property type="match status" value="1"/>
</dbReference>
<keyword evidence="14" id="KW-1185">Reference proteome</keyword>
<evidence type="ECO:0000256" key="4">
    <source>
        <dbReference type="ARBA" id="ARBA00022737"/>
    </source>
</evidence>
<evidence type="ECO:0000256" key="9">
    <source>
        <dbReference type="PROSITE-ProRule" id="PRU01193"/>
    </source>
</evidence>
<accession>A0A2G4F0I7</accession>
<reference evidence="13" key="1">
    <citation type="submission" date="2017-10" db="EMBL/GenBank/DDBJ databases">
        <title>Draft genome sequence of the planktic cyanobacteria Tychonema bourrellyi isolated from alpine lentic freshwater.</title>
        <authorList>
            <person name="Tett A."/>
            <person name="Armanini F."/>
            <person name="Asnicar F."/>
            <person name="Boscaini A."/>
            <person name="Pasolli E."/>
            <person name="Zolfo M."/>
            <person name="Donati C."/>
            <person name="Salmaso N."/>
            <person name="Segata N."/>
        </authorList>
    </citation>
    <scope>NUCLEOTIDE SEQUENCE</scope>
    <source>
        <strain evidence="13">FEM_GT703</strain>
    </source>
</reference>
<feature type="transmembrane region" description="Helical" evidence="10">
    <location>
        <begin position="59"/>
        <end position="78"/>
    </location>
</feature>
<evidence type="ECO:0000256" key="8">
    <source>
        <dbReference type="PROSITE-ProRule" id="PRU00703"/>
    </source>
</evidence>
<evidence type="ECO:0000256" key="6">
    <source>
        <dbReference type="ARBA" id="ARBA00023122"/>
    </source>
</evidence>
<comment type="caution">
    <text evidence="13">The sequence shown here is derived from an EMBL/GenBank/DDBJ whole genome shotgun (WGS) entry which is preliminary data.</text>
</comment>
<feature type="transmembrane region" description="Helical" evidence="10">
    <location>
        <begin position="6"/>
        <end position="28"/>
    </location>
</feature>
<keyword evidence="7 9" id="KW-0472">Membrane</keyword>
<evidence type="ECO:0000256" key="1">
    <source>
        <dbReference type="ARBA" id="ARBA00004141"/>
    </source>
</evidence>
<dbReference type="InterPro" id="IPR044751">
    <property type="entry name" value="Ion_transp-like_CBS"/>
</dbReference>
<dbReference type="AlphaFoldDB" id="A0A2G4F0I7"/>
<dbReference type="InterPro" id="IPR002550">
    <property type="entry name" value="CNNM"/>
</dbReference>
<sequence length="443" mass="48540">MSPSTDFLIVLLLIFLNGLFVMSEMAIISVRKVRLQQMANQGSINARVALDLANAPNQFLPTVQIGITLLAILSGAFGETTLAKRVEPLLHLIPALAPYSKTIASVVAILIITYLTLIIGELVPKRLALNNPEPIASSVAIPIRMLSKIGAPAVYVLSYSTDLVMRIMGILPSTEPQVTEEEIKVLIEQGTEAGTFEEAEQDMVERVFRLGDRRVSALMTPRPDLVWLDLDDSVEENRQKMLDSGHSRFPVCQGGLDNVVGLVHVTDMLSRTLTGQPLDLSASLRRPLFVPESTRGLKVLELFKQSSNQLALVVDEYGVIQGLVSVNDILVELVGDFPSIQDADDPQSVQREDGSWLLDGMLPVEDFFELFGIEESSAENKGSYHTMGGFVITNLGKIPAAAEHFEWNGLRVEVVDMDGNRVDKILVMPIDSAANLPTSNRKK</sequence>
<dbReference type="Gene3D" id="3.30.465.10">
    <property type="match status" value="1"/>
</dbReference>
<dbReference type="GO" id="GO:0005886">
    <property type="term" value="C:plasma membrane"/>
    <property type="evidence" value="ECO:0007669"/>
    <property type="project" value="TreeGrafter"/>
</dbReference>
<dbReference type="InterPro" id="IPR005170">
    <property type="entry name" value="Transptr-assoc_dom"/>
</dbReference>
<name>A0A2G4F0I7_9CYAN</name>
<evidence type="ECO:0000313" key="13">
    <source>
        <dbReference type="EMBL" id="PHX55266.1"/>
    </source>
</evidence>
<dbReference type="CDD" id="cd04590">
    <property type="entry name" value="CBS_pair_CorC_HlyC_assoc"/>
    <property type="match status" value="1"/>
</dbReference>
<keyword evidence="3 9" id="KW-0812">Transmembrane</keyword>
<dbReference type="Gene3D" id="3.10.580.10">
    <property type="entry name" value="CBS-domain"/>
    <property type="match status" value="1"/>
</dbReference>
<evidence type="ECO:0000259" key="12">
    <source>
        <dbReference type="PROSITE" id="PS51846"/>
    </source>
</evidence>
<feature type="domain" description="CNNM transmembrane" evidence="12">
    <location>
        <begin position="1"/>
        <end position="200"/>
    </location>
</feature>
<dbReference type="InterPro" id="IPR016169">
    <property type="entry name" value="FAD-bd_PCMH_sub2"/>
</dbReference>
<dbReference type="SUPFAM" id="SSF54631">
    <property type="entry name" value="CBS-domain pair"/>
    <property type="match status" value="1"/>
</dbReference>
<dbReference type="SMART" id="SM01091">
    <property type="entry name" value="CorC_HlyC"/>
    <property type="match status" value="1"/>
</dbReference>
<dbReference type="Proteomes" id="UP000226442">
    <property type="component" value="Unassembled WGS sequence"/>
</dbReference>
<dbReference type="InterPro" id="IPR036318">
    <property type="entry name" value="FAD-bd_PCMH-like_sf"/>
</dbReference>
<dbReference type="InterPro" id="IPR046342">
    <property type="entry name" value="CBS_dom_sf"/>
</dbReference>
<dbReference type="OrthoDB" id="9798188at2"/>
<dbReference type="PROSITE" id="PS51846">
    <property type="entry name" value="CNNM"/>
    <property type="match status" value="1"/>
</dbReference>
<feature type="domain" description="CBS" evidence="11">
    <location>
        <begin position="219"/>
        <end position="280"/>
    </location>
</feature>
<dbReference type="SMART" id="SM00116">
    <property type="entry name" value="CBS"/>
    <property type="match status" value="2"/>
</dbReference>
<dbReference type="GO" id="GO:0050660">
    <property type="term" value="F:flavin adenine dinucleotide binding"/>
    <property type="evidence" value="ECO:0007669"/>
    <property type="project" value="InterPro"/>
</dbReference>
<dbReference type="RefSeq" id="WP_096830739.1">
    <property type="nucleotide sequence ID" value="NZ_NXIB02000058.1"/>
</dbReference>
<organism evidence="13 14">
    <name type="scientific">Tychonema bourrellyi FEM_GT703</name>
    <dbReference type="NCBI Taxonomy" id="2040638"/>
    <lineage>
        <taxon>Bacteria</taxon>
        <taxon>Bacillati</taxon>
        <taxon>Cyanobacteriota</taxon>
        <taxon>Cyanophyceae</taxon>
        <taxon>Oscillatoriophycideae</taxon>
        <taxon>Oscillatoriales</taxon>
        <taxon>Microcoleaceae</taxon>
        <taxon>Tychonema</taxon>
    </lineage>
</organism>
<dbReference type="InterPro" id="IPR000644">
    <property type="entry name" value="CBS_dom"/>
</dbReference>
<dbReference type="Pfam" id="PF03471">
    <property type="entry name" value="CorC_HlyC"/>
    <property type="match status" value="1"/>
</dbReference>
<gene>
    <name evidence="13" type="ORF">CP500_011505</name>
</gene>
<comment type="similarity">
    <text evidence="2">Belongs to the UPF0053 family.</text>
</comment>
<dbReference type="Pfam" id="PF00571">
    <property type="entry name" value="CBS"/>
    <property type="match status" value="2"/>
</dbReference>
<feature type="domain" description="CBS" evidence="11">
    <location>
        <begin position="283"/>
        <end position="339"/>
    </location>
</feature>
<dbReference type="SUPFAM" id="SSF56176">
    <property type="entry name" value="FAD-binding/transporter-associated domain-like"/>
    <property type="match status" value="1"/>
</dbReference>